<dbReference type="EMBL" id="MU805964">
    <property type="protein sequence ID" value="KAJ3843917.1"/>
    <property type="molecule type" value="Genomic_DNA"/>
</dbReference>
<name>A0AA38UM98_9AGAR</name>
<gene>
    <name evidence="2" type="ORF">F5878DRAFT_207626</name>
</gene>
<proteinExistence type="predicted"/>
<dbReference type="Proteomes" id="UP001163846">
    <property type="component" value="Unassembled WGS sequence"/>
</dbReference>
<evidence type="ECO:0000256" key="1">
    <source>
        <dbReference type="SAM" id="MobiDB-lite"/>
    </source>
</evidence>
<evidence type="ECO:0000313" key="3">
    <source>
        <dbReference type="Proteomes" id="UP001163846"/>
    </source>
</evidence>
<feature type="compositionally biased region" description="Polar residues" evidence="1">
    <location>
        <begin position="82"/>
        <end position="100"/>
    </location>
</feature>
<keyword evidence="3" id="KW-1185">Reference proteome</keyword>
<evidence type="ECO:0000313" key="2">
    <source>
        <dbReference type="EMBL" id="KAJ3843917.1"/>
    </source>
</evidence>
<organism evidence="2 3">
    <name type="scientific">Lentinula raphanica</name>
    <dbReference type="NCBI Taxonomy" id="153919"/>
    <lineage>
        <taxon>Eukaryota</taxon>
        <taxon>Fungi</taxon>
        <taxon>Dikarya</taxon>
        <taxon>Basidiomycota</taxon>
        <taxon>Agaricomycotina</taxon>
        <taxon>Agaricomycetes</taxon>
        <taxon>Agaricomycetidae</taxon>
        <taxon>Agaricales</taxon>
        <taxon>Marasmiineae</taxon>
        <taxon>Omphalotaceae</taxon>
        <taxon>Lentinula</taxon>
    </lineage>
</organism>
<comment type="caution">
    <text evidence="2">The sequence shown here is derived from an EMBL/GenBank/DDBJ whole genome shotgun (WGS) entry which is preliminary data.</text>
</comment>
<accession>A0AA38UM98</accession>
<sequence>MDQGRPYQLSELRSMDRKSLFELANSHRHLWPANAGPLNTKTTVATMEQALADRNGGYRTMAPLPANTTAPKRRRGGRKGAISQTNATNASSMMQNQPRSSPAVPEASSNPFPITSGTNHEGVSNALGETLITIHVIDKREDPPAEIAVDTLVQKKFISHEGSTVPPTFKVKASEIVRVLELKSIIRGLIKLSTPHHRIPSAHQPFLIARTDLPLLETPLMVEYLTAIDNIVRVTVEYALSPHEVNDIISRLKRKREECEECKERSIIESSSPDALEASTSMAASANDQVPIHIARVRTNLRKATGAPRASVDDKSKALEWLTEQVVAKEGYALFNRLRGSDRAQNPDIVKLWLFVAELADEYLNKLVEIPDVSSRVKVTKKMLFQSLAIHETSFNTILRAASLIRRFGEHGPDSSVEVIARLTKVIPIDRANSTMPEGRKKLLEFLEEHNLQHQNK</sequence>
<dbReference type="AlphaFoldDB" id="A0AA38UM98"/>
<feature type="region of interest" description="Disordered" evidence="1">
    <location>
        <begin position="57"/>
        <end position="107"/>
    </location>
</feature>
<protein>
    <submittedName>
        <fullName evidence="2">Uncharacterized protein</fullName>
    </submittedName>
</protein>
<reference evidence="2" key="1">
    <citation type="submission" date="2022-08" db="EMBL/GenBank/DDBJ databases">
        <authorList>
            <consortium name="DOE Joint Genome Institute"/>
            <person name="Min B."/>
            <person name="Riley R."/>
            <person name="Sierra-Patev S."/>
            <person name="Naranjo-Ortiz M."/>
            <person name="Looney B."/>
            <person name="Konkel Z."/>
            <person name="Slot J.C."/>
            <person name="Sakamoto Y."/>
            <person name="Steenwyk J.L."/>
            <person name="Rokas A."/>
            <person name="Carro J."/>
            <person name="Camarero S."/>
            <person name="Ferreira P."/>
            <person name="Molpeceres G."/>
            <person name="Ruiz-Duenas F.J."/>
            <person name="Serrano A."/>
            <person name="Henrissat B."/>
            <person name="Drula E."/>
            <person name="Hughes K.W."/>
            <person name="Mata J.L."/>
            <person name="Ishikawa N.K."/>
            <person name="Vargas-Isla R."/>
            <person name="Ushijima S."/>
            <person name="Smith C.A."/>
            <person name="Ahrendt S."/>
            <person name="Andreopoulos W."/>
            <person name="He G."/>
            <person name="Labutti K."/>
            <person name="Lipzen A."/>
            <person name="Ng V."/>
            <person name="Sandor L."/>
            <person name="Barry K."/>
            <person name="Martinez A.T."/>
            <person name="Xiao Y."/>
            <person name="Gibbons J.G."/>
            <person name="Terashima K."/>
            <person name="Hibbett D.S."/>
            <person name="Grigoriev I.V."/>
        </authorList>
    </citation>
    <scope>NUCLEOTIDE SEQUENCE</scope>
    <source>
        <strain evidence="2">TFB9207</strain>
    </source>
</reference>